<dbReference type="PANTHER" id="PTHR32479">
    <property type="entry name" value="GLYCOLATE OXIDASE IRON-SULFUR SUBUNIT"/>
    <property type="match status" value="1"/>
</dbReference>
<keyword evidence="2" id="KW-0479">Metal-binding</keyword>
<feature type="domain" description="Cysteine-rich" evidence="6">
    <location>
        <begin position="334"/>
        <end position="411"/>
    </location>
</feature>
<reference evidence="7" key="1">
    <citation type="submission" date="2022-11" db="EMBL/GenBank/DDBJ databases">
        <title>Minimal conservation of predation-associated metabolite biosynthetic gene clusters underscores biosynthetic potential of Myxococcota including descriptions for ten novel species: Archangium lansinium sp. nov., Myxococcus landrumus sp. nov., Nannocystis bai.</title>
        <authorList>
            <person name="Ahearne A."/>
            <person name="Stevens C."/>
            <person name="Dowd S."/>
        </authorList>
    </citation>
    <scope>NUCLEOTIDE SEQUENCE</scope>
    <source>
        <strain evidence="7">Fl3</strain>
    </source>
</reference>
<organism evidence="7 8">
    <name type="scientific">Nannocystis punicea</name>
    <dbReference type="NCBI Taxonomy" id="2995304"/>
    <lineage>
        <taxon>Bacteria</taxon>
        <taxon>Pseudomonadati</taxon>
        <taxon>Myxococcota</taxon>
        <taxon>Polyangia</taxon>
        <taxon>Nannocystales</taxon>
        <taxon>Nannocystaceae</taxon>
        <taxon>Nannocystis</taxon>
    </lineage>
</organism>
<keyword evidence="5" id="KW-0411">Iron-sulfur</keyword>
<evidence type="ECO:0000256" key="1">
    <source>
        <dbReference type="ARBA" id="ARBA00022485"/>
    </source>
</evidence>
<dbReference type="Pfam" id="PF02754">
    <property type="entry name" value="CCG"/>
    <property type="match status" value="2"/>
</dbReference>
<accession>A0ABY7H626</accession>
<dbReference type="RefSeq" id="WP_269037059.1">
    <property type="nucleotide sequence ID" value="NZ_CP114040.1"/>
</dbReference>
<keyword evidence="4" id="KW-0408">Iron</keyword>
<evidence type="ECO:0000256" key="4">
    <source>
        <dbReference type="ARBA" id="ARBA00023004"/>
    </source>
</evidence>
<proteinExistence type="predicted"/>
<dbReference type="EMBL" id="CP114040">
    <property type="protein sequence ID" value="WAS94724.1"/>
    <property type="molecule type" value="Genomic_DNA"/>
</dbReference>
<dbReference type="SUPFAM" id="SSF54862">
    <property type="entry name" value="4Fe-4S ferredoxins"/>
    <property type="match status" value="1"/>
</dbReference>
<dbReference type="InterPro" id="IPR017900">
    <property type="entry name" value="4Fe4S_Fe_S_CS"/>
</dbReference>
<evidence type="ECO:0000313" key="8">
    <source>
        <dbReference type="Proteomes" id="UP001164459"/>
    </source>
</evidence>
<evidence type="ECO:0000256" key="3">
    <source>
        <dbReference type="ARBA" id="ARBA00022737"/>
    </source>
</evidence>
<dbReference type="PROSITE" id="PS00198">
    <property type="entry name" value="4FE4S_FER_1"/>
    <property type="match status" value="1"/>
</dbReference>
<evidence type="ECO:0000313" key="7">
    <source>
        <dbReference type="EMBL" id="WAS94724.1"/>
    </source>
</evidence>
<keyword evidence="8" id="KW-1185">Reference proteome</keyword>
<keyword evidence="3" id="KW-0677">Repeat</keyword>
<protein>
    <submittedName>
        <fullName evidence="7">Heterodisulfide reductase-related iron-sulfur binding cluster</fullName>
    </submittedName>
</protein>
<feature type="domain" description="Cysteine-rich" evidence="6">
    <location>
        <begin position="200"/>
        <end position="284"/>
    </location>
</feature>
<evidence type="ECO:0000259" key="6">
    <source>
        <dbReference type="Pfam" id="PF02754"/>
    </source>
</evidence>
<name>A0ABY7H626_9BACT</name>
<dbReference type="Proteomes" id="UP001164459">
    <property type="component" value="Chromosome"/>
</dbReference>
<sequence length="451" mass="50795">MSQGPISYKPTDGLSYDPSEPVYWDRSALAKEVTRAFEICHGCRMCFKYCDAFPSLFELLDKKHDGDVTRLSAEETNRVMDACFQCKLCEVQCPYTPRDKHEFQLDFPKLVHRHQAMRAREEGTSLGDKFLGDPDLTGKLARASLGVVNTLNQVKLHRWFMEKVLGIHRDKLLPEFAPQGFEQWADQSGKIAEEPGGEAVLFQTCYVEHNEPQIGKDTCEVMERNGVDLRCASGLRCCGMPAWEHGDLTSLRKNARQNLDVLMPFVERGAKVLAINPTCSMMLRREYPDLLEGPDRERATRLAAAVMDPSEFLWSIRREPRFKGEFKSGPHGPVAYHAPCHLRAQAVGFKGRDLIKRIPGVQVETVTECCGHDGTYAMRVEGFEPSQRIGKKAFDGMRGAEAHTWVTDCPLAAIQFEQHAGTRPLHPMSLLARAYRGDSFGPGETDETKEE</sequence>
<evidence type="ECO:0000256" key="5">
    <source>
        <dbReference type="ARBA" id="ARBA00023014"/>
    </source>
</evidence>
<dbReference type="InterPro" id="IPR004017">
    <property type="entry name" value="Cys_rich_dom"/>
</dbReference>
<dbReference type="Pfam" id="PF13534">
    <property type="entry name" value="Fer4_17"/>
    <property type="match status" value="1"/>
</dbReference>
<keyword evidence="1" id="KW-0004">4Fe-4S</keyword>
<dbReference type="PANTHER" id="PTHR32479:SF19">
    <property type="entry name" value="ANAEROBIC GLYCEROL-3-PHOSPHATE DEHYDROGENASE SUBUNIT C"/>
    <property type="match status" value="1"/>
</dbReference>
<gene>
    <name evidence="7" type="ORF">O0S08_01070</name>
</gene>
<evidence type="ECO:0000256" key="2">
    <source>
        <dbReference type="ARBA" id="ARBA00022723"/>
    </source>
</evidence>
<dbReference type="Gene3D" id="3.30.70.20">
    <property type="match status" value="1"/>
</dbReference>